<dbReference type="RefSeq" id="WP_228424719.1">
    <property type="nucleotide sequence ID" value="NZ_JAJFNJ020000003.1"/>
</dbReference>
<sequence>MTRALQHLIGQVREALEVYPAGPLPADAGEAAFYAKALQRFDALAQARDVALPPGVSIAWSRRFGLHQSLLPAEPMPRACRITSCPSRVRQSTPAPPSSVTPSASVTRTLPACRTAHFMTREHAPA</sequence>
<reference evidence="2" key="2">
    <citation type="submission" date="2024-01" db="EMBL/GenBank/DDBJ databases">
        <title>Long-read genome sequencing of X. campestris pv. papavericola.</title>
        <authorList>
            <person name="Hussain R.M.F."/>
            <person name="Greer S."/>
            <person name="Harrison J."/>
            <person name="Grant M."/>
            <person name="Vicente J."/>
            <person name="Studholme D.J."/>
        </authorList>
    </citation>
    <scope>NUCLEOTIDE SEQUENCE</scope>
    <source>
        <strain evidence="2">NCPPB 2970</strain>
    </source>
</reference>
<evidence type="ECO:0000313" key="2">
    <source>
        <dbReference type="EMBL" id="MEC3887348.1"/>
    </source>
</evidence>
<reference evidence="2" key="1">
    <citation type="submission" date="2021-10" db="EMBL/GenBank/DDBJ databases">
        <authorList>
            <person name="Hussein R."/>
            <person name="Harrison J."/>
            <person name="Studholme D.J."/>
            <person name="Vicente J."/>
            <person name="Grant M."/>
        </authorList>
    </citation>
    <scope>NUCLEOTIDE SEQUENCE</scope>
    <source>
        <strain evidence="2">NCPPB 2970</strain>
    </source>
</reference>
<gene>
    <name evidence="2" type="ORF">LLE72_006165</name>
</gene>
<dbReference type="EMBL" id="JAJFNJ020000003">
    <property type="protein sequence ID" value="MEC3887348.1"/>
    <property type="molecule type" value="Genomic_DNA"/>
</dbReference>
<name>A0AAJ2X214_XANCA</name>
<protein>
    <submittedName>
        <fullName evidence="2">Uncharacterized protein</fullName>
    </submittedName>
</protein>
<accession>A0AAJ2X214</accession>
<comment type="caution">
    <text evidence="2">The sequence shown here is derived from an EMBL/GenBank/DDBJ whole genome shotgun (WGS) entry which is preliminary data.</text>
</comment>
<feature type="region of interest" description="Disordered" evidence="1">
    <location>
        <begin position="86"/>
        <end position="106"/>
    </location>
</feature>
<organism evidence="2 3">
    <name type="scientific">Xanthomonas campestris pv. papavericola</name>
    <dbReference type="NCBI Taxonomy" id="487881"/>
    <lineage>
        <taxon>Bacteria</taxon>
        <taxon>Pseudomonadati</taxon>
        <taxon>Pseudomonadota</taxon>
        <taxon>Gammaproteobacteria</taxon>
        <taxon>Lysobacterales</taxon>
        <taxon>Lysobacteraceae</taxon>
        <taxon>Xanthomonas</taxon>
    </lineage>
</organism>
<dbReference type="Proteomes" id="UP001297361">
    <property type="component" value="Unassembled WGS sequence"/>
</dbReference>
<evidence type="ECO:0000256" key="1">
    <source>
        <dbReference type="SAM" id="MobiDB-lite"/>
    </source>
</evidence>
<evidence type="ECO:0000313" key="3">
    <source>
        <dbReference type="Proteomes" id="UP001297361"/>
    </source>
</evidence>
<dbReference type="AlphaFoldDB" id="A0AAJ2X214"/>
<proteinExistence type="predicted"/>